<dbReference type="STRING" id="187979.ERS852385_00630"/>
<dbReference type="AlphaFoldDB" id="A0A173XHL9"/>
<feature type="binding site" evidence="17">
    <location>
        <position position="86"/>
    </location>
    <ligand>
        <name>[4Fe-4S] cluster</name>
        <dbReference type="ChEBI" id="CHEBI:49883"/>
    </ligand>
</feature>
<evidence type="ECO:0000256" key="11">
    <source>
        <dbReference type="ARBA" id="ARBA00023004"/>
    </source>
</evidence>
<dbReference type="UniPathway" id="UPA00392"/>
<keyword evidence="7 17" id="KW-0819">tRNA processing</keyword>
<evidence type="ECO:0000256" key="3">
    <source>
        <dbReference type="ARBA" id="ARBA00008207"/>
    </source>
</evidence>
<evidence type="ECO:0000256" key="17">
    <source>
        <dbReference type="HAMAP-Rule" id="MF_02089"/>
    </source>
</evidence>
<evidence type="ECO:0000256" key="1">
    <source>
        <dbReference type="ARBA" id="ARBA00002268"/>
    </source>
</evidence>
<dbReference type="Gene3D" id="3.40.50.620">
    <property type="entry name" value="HUPs"/>
    <property type="match status" value="1"/>
</dbReference>
<feature type="binding site" evidence="17">
    <location>
        <position position="8"/>
    </location>
    <ligand>
        <name>[4Fe-4S] cluster</name>
        <dbReference type="ChEBI" id="CHEBI:49883"/>
    </ligand>
</feature>
<dbReference type="EMBL" id="CYYU01000002">
    <property type="protein sequence ID" value="CUN51113.1"/>
    <property type="molecule type" value="Genomic_DNA"/>
</dbReference>
<evidence type="ECO:0000256" key="5">
    <source>
        <dbReference type="ARBA" id="ARBA00016895"/>
    </source>
</evidence>
<comment type="similarity">
    <text evidence="3 17">Belongs to the QueH family.</text>
</comment>
<keyword evidence="14 17" id="KW-0676">Redox-active center</keyword>
<evidence type="ECO:0000256" key="8">
    <source>
        <dbReference type="ARBA" id="ARBA00022723"/>
    </source>
</evidence>
<dbReference type="OrthoDB" id="9801033at2"/>
<sequence length="210" mass="24837">MKLLLHMCCGPCSCYPVKKLREEGIEPTGYFFNPNIHPYKEWDMRLKTAKEFAEKVGMAFHADEHYRLRDFLKKALPAEALPNGRCTMCYTWRLEETARFAAEHGFDAFTSTLFYSIYQQHDLMRRTAEHFAEKYGVAFHYEDFRPGWQEGIDISHDLGLYRQPYCGCIFSEEERYSREIRKQRKKENKAKKRARLEREARAAREAAGNP</sequence>
<keyword evidence="8 17" id="KW-0479">Metal-binding</keyword>
<keyword evidence="11 17" id="KW-0408">Iron</keyword>
<evidence type="ECO:0000313" key="20">
    <source>
        <dbReference type="Proteomes" id="UP000095546"/>
    </source>
</evidence>
<dbReference type="Pfam" id="PF02677">
    <property type="entry name" value="QueH"/>
    <property type="match status" value="1"/>
</dbReference>
<feature type="compositionally biased region" description="Basic residues" evidence="18">
    <location>
        <begin position="181"/>
        <end position="195"/>
    </location>
</feature>
<evidence type="ECO:0000256" key="12">
    <source>
        <dbReference type="ARBA" id="ARBA00023014"/>
    </source>
</evidence>
<evidence type="ECO:0000256" key="10">
    <source>
        <dbReference type="ARBA" id="ARBA00023002"/>
    </source>
</evidence>
<evidence type="ECO:0000256" key="15">
    <source>
        <dbReference type="ARBA" id="ARBA00031446"/>
    </source>
</evidence>
<keyword evidence="6 17" id="KW-0004">4Fe-4S</keyword>
<evidence type="ECO:0000256" key="4">
    <source>
        <dbReference type="ARBA" id="ARBA00012622"/>
    </source>
</evidence>
<dbReference type="InterPro" id="IPR003828">
    <property type="entry name" value="QueH"/>
</dbReference>
<evidence type="ECO:0000256" key="9">
    <source>
        <dbReference type="ARBA" id="ARBA00022785"/>
    </source>
</evidence>
<dbReference type="GO" id="GO:0008616">
    <property type="term" value="P:tRNA queuosine(34) biosynthetic process"/>
    <property type="evidence" value="ECO:0007669"/>
    <property type="project" value="UniProtKB-UniRule"/>
</dbReference>
<keyword evidence="20" id="KW-1185">Reference proteome</keyword>
<organism evidence="19 20">
    <name type="scientific">Mitsuokella jalaludinii</name>
    <dbReference type="NCBI Taxonomy" id="187979"/>
    <lineage>
        <taxon>Bacteria</taxon>
        <taxon>Bacillati</taxon>
        <taxon>Bacillota</taxon>
        <taxon>Negativicutes</taxon>
        <taxon>Selenomonadales</taxon>
        <taxon>Selenomonadaceae</taxon>
        <taxon>Mitsuokella</taxon>
    </lineage>
</organism>
<dbReference type="eggNOG" id="COG1636">
    <property type="taxonomic scope" value="Bacteria"/>
</dbReference>
<reference evidence="19 20" key="1">
    <citation type="submission" date="2015-09" db="EMBL/GenBank/DDBJ databases">
        <authorList>
            <consortium name="Pathogen Informatics"/>
        </authorList>
    </citation>
    <scope>NUCLEOTIDE SEQUENCE [LARGE SCALE GENOMIC DNA]</scope>
    <source>
        <strain evidence="19 20">2789STDY5608828</strain>
    </source>
</reference>
<keyword evidence="13 17" id="KW-1015">Disulfide bond</keyword>
<evidence type="ECO:0000256" key="7">
    <source>
        <dbReference type="ARBA" id="ARBA00022694"/>
    </source>
</evidence>
<feature type="disulfide bond" description="Redox-active" evidence="17">
    <location>
        <begin position="166"/>
        <end position="168"/>
    </location>
</feature>
<gene>
    <name evidence="17" type="primary">queH</name>
    <name evidence="19" type="ORF">ERS852385_00630</name>
</gene>
<keyword evidence="10 17" id="KW-0560">Oxidoreductase</keyword>
<evidence type="ECO:0000256" key="18">
    <source>
        <dbReference type="SAM" id="MobiDB-lite"/>
    </source>
</evidence>
<evidence type="ECO:0000256" key="14">
    <source>
        <dbReference type="ARBA" id="ARBA00023284"/>
    </source>
</evidence>
<feature type="region of interest" description="Disordered" evidence="18">
    <location>
        <begin position="180"/>
        <end position="210"/>
    </location>
</feature>
<evidence type="ECO:0000256" key="6">
    <source>
        <dbReference type="ARBA" id="ARBA00022485"/>
    </source>
</evidence>
<comment type="catalytic activity">
    <reaction evidence="16 17">
        <text>epoxyqueuosine(34) in tRNA + AH2 = queuosine(34) in tRNA + A + H2O</text>
        <dbReference type="Rhea" id="RHEA:32159"/>
        <dbReference type="Rhea" id="RHEA-COMP:18571"/>
        <dbReference type="Rhea" id="RHEA-COMP:18582"/>
        <dbReference type="ChEBI" id="CHEBI:13193"/>
        <dbReference type="ChEBI" id="CHEBI:15377"/>
        <dbReference type="ChEBI" id="CHEBI:17499"/>
        <dbReference type="ChEBI" id="CHEBI:194431"/>
        <dbReference type="ChEBI" id="CHEBI:194443"/>
        <dbReference type="EC" id="1.17.99.6"/>
    </reaction>
</comment>
<evidence type="ECO:0000256" key="2">
    <source>
        <dbReference type="ARBA" id="ARBA00004691"/>
    </source>
</evidence>
<protein>
    <recommendedName>
        <fullName evidence="5 17">Epoxyqueuosine reductase QueH</fullName>
        <ecNumber evidence="4 17">1.17.99.6</ecNumber>
    </recommendedName>
    <alternativeName>
        <fullName evidence="15 17">Queuosine biosynthesis protein QueH</fullName>
    </alternativeName>
</protein>
<dbReference type="PANTHER" id="PTHR36701">
    <property type="entry name" value="EPOXYQUEUOSINE REDUCTASE QUEH"/>
    <property type="match status" value="1"/>
</dbReference>
<evidence type="ECO:0000256" key="16">
    <source>
        <dbReference type="ARBA" id="ARBA00047415"/>
    </source>
</evidence>
<comment type="pathway">
    <text evidence="2 17">tRNA modification; tRNA-queuosine biosynthesis.</text>
</comment>
<evidence type="ECO:0000256" key="13">
    <source>
        <dbReference type="ARBA" id="ARBA00023157"/>
    </source>
</evidence>
<comment type="function">
    <text evidence="1 17">Catalyzes the conversion of epoxyqueuosine (oQ) to queuosine (Q), which is a hypermodified base found in the wobble positions of tRNA(Asp), tRNA(Asn), tRNA(His) and tRNA(Tyr).</text>
</comment>
<dbReference type="GO" id="GO:0052693">
    <property type="term" value="F:epoxyqueuosine reductase activity"/>
    <property type="evidence" value="ECO:0007669"/>
    <property type="project" value="UniProtKB-UniRule"/>
</dbReference>
<dbReference type="RefSeq" id="WP_055160567.1">
    <property type="nucleotide sequence ID" value="NZ_CABIWZ010000002.1"/>
</dbReference>
<dbReference type="HAMAP" id="MF_02089">
    <property type="entry name" value="QueH"/>
    <property type="match status" value="1"/>
</dbReference>
<accession>A0A173XHL9</accession>
<dbReference type="GO" id="GO:0046872">
    <property type="term" value="F:metal ion binding"/>
    <property type="evidence" value="ECO:0007669"/>
    <property type="project" value="UniProtKB-KW"/>
</dbReference>
<keyword evidence="12 17" id="KW-0411">Iron-sulfur</keyword>
<proteinExistence type="inferred from homology"/>
<feature type="binding site" evidence="17">
    <location>
        <position position="89"/>
    </location>
    <ligand>
        <name>[4Fe-4S] cluster</name>
        <dbReference type="ChEBI" id="CHEBI:49883"/>
    </ligand>
</feature>
<dbReference type="Proteomes" id="UP000095546">
    <property type="component" value="Unassembled WGS sequence"/>
</dbReference>
<dbReference type="PANTHER" id="PTHR36701:SF1">
    <property type="entry name" value="EPOXYQUEUOSINE REDUCTASE QUEH"/>
    <property type="match status" value="1"/>
</dbReference>
<evidence type="ECO:0000313" key="19">
    <source>
        <dbReference type="EMBL" id="CUN51113.1"/>
    </source>
</evidence>
<keyword evidence="9 17" id="KW-0671">Queuosine biosynthesis</keyword>
<feature type="binding site" evidence="17">
    <location>
        <position position="9"/>
    </location>
    <ligand>
        <name>[4Fe-4S] cluster</name>
        <dbReference type="ChEBI" id="CHEBI:49883"/>
    </ligand>
</feature>
<name>A0A173XHL9_9FIRM</name>
<dbReference type="EC" id="1.17.99.6" evidence="4 17"/>
<dbReference type="GO" id="GO:0051539">
    <property type="term" value="F:4 iron, 4 sulfur cluster binding"/>
    <property type="evidence" value="ECO:0007669"/>
    <property type="project" value="UniProtKB-UniRule"/>
</dbReference>
<dbReference type="InterPro" id="IPR014729">
    <property type="entry name" value="Rossmann-like_a/b/a_fold"/>
</dbReference>